<feature type="transmembrane region" description="Helical" evidence="1">
    <location>
        <begin position="118"/>
        <end position="137"/>
    </location>
</feature>
<name>A0A9P7Z383_9HELO</name>
<dbReference type="Pfam" id="PF06687">
    <property type="entry name" value="SUR7"/>
    <property type="match status" value="1"/>
</dbReference>
<dbReference type="EMBL" id="MU253899">
    <property type="protein sequence ID" value="KAG9244537.1"/>
    <property type="molecule type" value="Genomic_DNA"/>
</dbReference>
<sequence length="262" mass="28705">MAAGIRGATGLISLVLIAGSLVLLLFVVLSGVKHTTPLKQTYFLQADTSSITGARAISQWTYFYVCGEGNTDCGKPVPDLPIGYAWVSSNDGVPASLVGSHGKGTTSRYYYYMWRFGWVFYLLALTFDAFAFLTAMASPFSRLAAGFAGLMVAIALFWMSLAAALMTVTFVKLRNVFQANDMSASLGKYAFGFTWGAWAAMFLATLMLFFGCCMGGRNKDHVRDAKTTNGNTGFYRRQRRASATRHSFVDGESQRRVKDEYA</sequence>
<evidence type="ECO:0000313" key="2">
    <source>
        <dbReference type="EMBL" id="KAG9244537.1"/>
    </source>
</evidence>
<dbReference type="AlphaFoldDB" id="A0A9P7Z383"/>
<gene>
    <name evidence="2" type="ORF">BJ878DRAFT_480076</name>
</gene>
<feature type="transmembrane region" description="Helical" evidence="1">
    <location>
        <begin position="12"/>
        <end position="32"/>
    </location>
</feature>
<feature type="transmembrane region" description="Helical" evidence="1">
    <location>
        <begin position="189"/>
        <end position="210"/>
    </location>
</feature>
<dbReference type="GO" id="GO:0006897">
    <property type="term" value="P:endocytosis"/>
    <property type="evidence" value="ECO:0007669"/>
    <property type="project" value="TreeGrafter"/>
</dbReference>
<dbReference type="Proteomes" id="UP000887226">
    <property type="component" value="Unassembled WGS sequence"/>
</dbReference>
<dbReference type="OrthoDB" id="5419460at2759"/>
<dbReference type="GO" id="GO:0031505">
    <property type="term" value="P:fungal-type cell wall organization"/>
    <property type="evidence" value="ECO:0007669"/>
    <property type="project" value="TreeGrafter"/>
</dbReference>
<keyword evidence="1" id="KW-0812">Transmembrane</keyword>
<protein>
    <submittedName>
        <fullName evidence="2">SUR7 family protein FMP45</fullName>
    </submittedName>
</protein>
<keyword evidence="1" id="KW-0472">Membrane</keyword>
<proteinExistence type="predicted"/>
<evidence type="ECO:0000256" key="1">
    <source>
        <dbReference type="SAM" id="Phobius"/>
    </source>
</evidence>
<dbReference type="GO" id="GO:0045121">
    <property type="term" value="C:membrane raft"/>
    <property type="evidence" value="ECO:0007669"/>
    <property type="project" value="TreeGrafter"/>
</dbReference>
<evidence type="ECO:0000313" key="3">
    <source>
        <dbReference type="Proteomes" id="UP000887226"/>
    </source>
</evidence>
<dbReference type="GO" id="GO:0005886">
    <property type="term" value="C:plasma membrane"/>
    <property type="evidence" value="ECO:0007669"/>
    <property type="project" value="InterPro"/>
</dbReference>
<feature type="transmembrane region" description="Helical" evidence="1">
    <location>
        <begin position="143"/>
        <end position="168"/>
    </location>
</feature>
<comment type="caution">
    <text evidence="2">The sequence shown here is derived from an EMBL/GenBank/DDBJ whole genome shotgun (WGS) entry which is preliminary data.</text>
</comment>
<keyword evidence="1" id="KW-1133">Transmembrane helix</keyword>
<dbReference type="GO" id="GO:0030866">
    <property type="term" value="P:cortical actin cytoskeleton organization"/>
    <property type="evidence" value="ECO:0007669"/>
    <property type="project" value="TreeGrafter"/>
</dbReference>
<dbReference type="GO" id="GO:0032185">
    <property type="term" value="P:septin cytoskeleton organization"/>
    <property type="evidence" value="ECO:0007669"/>
    <property type="project" value="TreeGrafter"/>
</dbReference>
<keyword evidence="3" id="KW-1185">Reference proteome</keyword>
<dbReference type="PANTHER" id="PTHR36414">
    <property type="entry name" value="PROTEIN SUR7"/>
    <property type="match status" value="1"/>
</dbReference>
<accession>A0A9P7Z383</accession>
<dbReference type="GO" id="GO:0005938">
    <property type="term" value="C:cell cortex"/>
    <property type="evidence" value="ECO:0007669"/>
    <property type="project" value="TreeGrafter"/>
</dbReference>
<reference evidence="2" key="1">
    <citation type="journal article" date="2021" name="IMA Fungus">
        <title>Genomic characterization of three marine fungi, including Emericellopsis atlantica sp. nov. with signatures of a generalist lifestyle and marine biomass degradation.</title>
        <authorList>
            <person name="Hagestad O.C."/>
            <person name="Hou L."/>
            <person name="Andersen J.H."/>
            <person name="Hansen E.H."/>
            <person name="Altermark B."/>
            <person name="Li C."/>
            <person name="Kuhnert E."/>
            <person name="Cox R.J."/>
            <person name="Crous P.W."/>
            <person name="Spatafora J.W."/>
            <person name="Lail K."/>
            <person name="Amirebrahimi M."/>
            <person name="Lipzen A."/>
            <person name="Pangilinan J."/>
            <person name="Andreopoulos W."/>
            <person name="Hayes R.D."/>
            <person name="Ng V."/>
            <person name="Grigoriev I.V."/>
            <person name="Jackson S.A."/>
            <person name="Sutton T.D.S."/>
            <person name="Dobson A.D.W."/>
            <person name="Rama T."/>
        </authorList>
    </citation>
    <scope>NUCLEOTIDE SEQUENCE</scope>
    <source>
        <strain evidence="2">TRa3180A</strain>
    </source>
</reference>
<dbReference type="InterPro" id="IPR009571">
    <property type="entry name" value="SUR7/Rim9-like_fungi"/>
</dbReference>
<organism evidence="2 3">
    <name type="scientific">Calycina marina</name>
    <dbReference type="NCBI Taxonomy" id="1763456"/>
    <lineage>
        <taxon>Eukaryota</taxon>
        <taxon>Fungi</taxon>
        <taxon>Dikarya</taxon>
        <taxon>Ascomycota</taxon>
        <taxon>Pezizomycotina</taxon>
        <taxon>Leotiomycetes</taxon>
        <taxon>Helotiales</taxon>
        <taxon>Pezizellaceae</taxon>
        <taxon>Calycina</taxon>
    </lineage>
</organism>
<dbReference type="PANTHER" id="PTHR36414:SF1">
    <property type="entry name" value="PROTEIN SUR7"/>
    <property type="match status" value="1"/>
</dbReference>